<dbReference type="PRINTS" id="PR00320">
    <property type="entry name" value="GPROTEINBRPT"/>
</dbReference>
<dbReference type="InterPro" id="IPR001680">
    <property type="entry name" value="WD40_rpt"/>
</dbReference>
<evidence type="ECO:0000256" key="3">
    <source>
        <dbReference type="ARBA" id="ARBA00022448"/>
    </source>
</evidence>
<keyword evidence="9" id="KW-0906">Nuclear pore complex</keyword>
<evidence type="ECO:0000256" key="10">
    <source>
        <dbReference type="ARBA" id="ARBA00023242"/>
    </source>
</evidence>
<gene>
    <name evidence="13 15" type="ORF">P152DRAFT_306009</name>
</gene>
<feature type="region of interest" description="Disordered" evidence="12">
    <location>
        <begin position="280"/>
        <end position="316"/>
    </location>
</feature>
<reference evidence="15" key="2">
    <citation type="submission" date="2020-04" db="EMBL/GenBank/DDBJ databases">
        <authorList>
            <consortium name="NCBI Genome Project"/>
        </authorList>
    </citation>
    <scope>NUCLEOTIDE SEQUENCE</scope>
    <source>
        <strain evidence="15">CBS 781.70</strain>
    </source>
</reference>
<comment type="similarity">
    <text evidence="2">Belongs to the WD repeat SEC13 family.</text>
</comment>
<dbReference type="EMBL" id="ML975155">
    <property type="protein sequence ID" value="KAF1813125.1"/>
    <property type="molecule type" value="Genomic_DNA"/>
</dbReference>
<keyword evidence="6" id="KW-0509">mRNA transport</keyword>
<dbReference type="PROSITE" id="PS50294">
    <property type="entry name" value="WD_REPEATS_REGION"/>
    <property type="match status" value="1"/>
</dbReference>
<dbReference type="GO" id="GO:0034198">
    <property type="term" value="P:cellular response to amino acid starvation"/>
    <property type="evidence" value="ECO:0007669"/>
    <property type="project" value="TreeGrafter"/>
</dbReference>
<evidence type="ECO:0000256" key="5">
    <source>
        <dbReference type="ARBA" id="ARBA00022737"/>
    </source>
</evidence>
<dbReference type="Gene3D" id="2.130.10.10">
    <property type="entry name" value="YVTN repeat-like/Quinoprotein amine dehydrogenase"/>
    <property type="match status" value="1"/>
</dbReference>
<evidence type="ECO:0000313" key="15">
    <source>
        <dbReference type="RefSeq" id="XP_033534756.1"/>
    </source>
</evidence>
<feature type="repeat" description="WD" evidence="11">
    <location>
        <begin position="17"/>
        <end position="49"/>
    </location>
</feature>
<dbReference type="Proteomes" id="UP000504638">
    <property type="component" value="Unplaced"/>
</dbReference>
<name>A0A6G1G4V5_9PEZI</name>
<keyword evidence="3" id="KW-0813">Transport</keyword>
<evidence type="ECO:0000256" key="2">
    <source>
        <dbReference type="ARBA" id="ARBA00010102"/>
    </source>
</evidence>
<dbReference type="InterPro" id="IPR020472">
    <property type="entry name" value="WD40_PAC1"/>
</dbReference>
<evidence type="ECO:0000256" key="6">
    <source>
        <dbReference type="ARBA" id="ARBA00022816"/>
    </source>
</evidence>
<evidence type="ECO:0000313" key="13">
    <source>
        <dbReference type="EMBL" id="KAF1813125.1"/>
    </source>
</evidence>
<dbReference type="PANTHER" id="PTHR11024">
    <property type="entry name" value="NUCLEAR PORE COMPLEX PROTEIN SEC13 / SEH1 FAMILY MEMBER"/>
    <property type="match status" value="1"/>
</dbReference>
<evidence type="ECO:0000256" key="12">
    <source>
        <dbReference type="SAM" id="MobiDB-lite"/>
    </source>
</evidence>
<accession>A0A6G1G4V5</accession>
<evidence type="ECO:0000256" key="9">
    <source>
        <dbReference type="ARBA" id="ARBA00023132"/>
    </source>
</evidence>
<keyword evidence="10" id="KW-0539">Nucleus</keyword>
<dbReference type="GO" id="GO:0035859">
    <property type="term" value="C:Seh1-associated complex"/>
    <property type="evidence" value="ECO:0007669"/>
    <property type="project" value="TreeGrafter"/>
</dbReference>
<keyword evidence="4 11" id="KW-0853">WD repeat</keyword>
<dbReference type="GO" id="GO:1904263">
    <property type="term" value="P:positive regulation of TORC1 signaling"/>
    <property type="evidence" value="ECO:0007669"/>
    <property type="project" value="TreeGrafter"/>
</dbReference>
<dbReference type="InterPro" id="IPR036322">
    <property type="entry name" value="WD40_repeat_dom_sf"/>
</dbReference>
<evidence type="ECO:0000313" key="14">
    <source>
        <dbReference type="Proteomes" id="UP000504638"/>
    </source>
</evidence>
<evidence type="ECO:0000256" key="7">
    <source>
        <dbReference type="ARBA" id="ARBA00022927"/>
    </source>
</evidence>
<keyword evidence="14" id="KW-1185">Reference proteome</keyword>
<sequence length="410" mass="45832">MPRSSAEFNPLEFQDWKYEHKDLVLSIDWNYYGTRVATASSDHTVKVWEKKDDGNMGLLDSWRAHDGEVLKVRWSNPHLTAILGTISTDGTFHLFCEDVLALPQSGHRFPRIYSLRSPAASPLVGLDFRWDLSETCVALITRDGYLQVLEATTEDCNEWREIYAAWQPNSGGSTDSGFDVSFHKEGSPCWAAVQVGLDRKSIGMAVAAMDKILVYRTDRERKFYISAELSGARDIIREVAWAGMACRGHDLIAGASKDGFVRIWEVHSDMDRNGERMGAREMGGEFHQPGEKMGLGMPRTENDSGVSPRTRRSGITSGLKEPHMVTRAPIDRRIGDSPRDISLEEDRAIGRIKQRAILAGELAHKGAAWRCLWSFFGDALITAGDDGVIRVWKKGLAGQWLEAAEVEAEF</sequence>
<evidence type="ECO:0000256" key="4">
    <source>
        <dbReference type="ARBA" id="ARBA00022574"/>
    </source>
</evidence>
<dbReference type="InterPro" id="IPR037363">
    <property type="entry name" value="Sec13/Seh1_fam"/>
</dbReference>
<dbReference type="PANTHER" id="PTHR11024:SF3">
    <property type="entry name" value="NUCLEOPORIN SEH1"/>
    <property type="match status" value="1"/>
</dbReference>
<dbReference type="GO" id="GO:0015031">
    <property type="term" value="P:protein transport"/>
    <property type="evidence" value="ECO:0007669"/>
    <property type="project" value="UniProtKB-KW"/>
</dbReference>
<keyword evidence="8" id="KW-0811">Translocation</keyword>
<dbReference type="Pfam" id="PF00400">
    <property type="entry name" value="WD40"/>
    <property type="match status" value="2"/>
</dbReference>
<reference evidence="15" key="3">
    <citation type="submission" date="2025-04" db="UniProtKB">
        <authorList>
            <consortium name="RefSeq"/>
        </authorList>
    </citation>
    <scope>IDENTIFICATION</scope>
    <source>
        <strain evidence="15">CBS 781.70</strain>
    </source>
</reference>
<reference evidence="13 15" key="1">
    <citation type="submission" date="2020-01" db="EMBL/GenBank/DDBJ databases">
        <authorList>
            <consortium name="DOE Joint Genome Institute"/>
            <person name="Haridas S."/>
            <person name="Albert R."/>
            <person name="Binder M."/>
            <person name="Bloem J."/>
            <person name="Labutti K."/>
            <person name="Salamov A."/>
            <person name="Andreopoulos B."/>
            <person name="Baker S.E."/>
            <person name="Barry K."/>
            <person name="Bills G."/>
            <person name="Bluhm B.H."/>
            <person name="Cannon C."/>
            <person name="Castanera R."/>
            <person name="Culley D.E."/>
            <person name="Daum C."/>
            <person name="Ezra D."/>
            <person name="Gonzalez J.B."/>
            <person name="Henrissat B."/>
            <person name="Kuo A."/>
            <person name="Liang C."/>
            <person name="Lipzen A."/>
            <person name="Lutzoni F."/>
            <person name="Magnuson J."/>
            <person name="Mondo S."/>
            <person name="Nolan M."/>
            <person name="Ohm R."/>
            <person name="Pangilinan J."/>
            <person name="Park H.-J."/>
            <person name="Ramirez L."/>
            <person name="Alfaro M."/>
            <person name="Sun H."/>
            <person name="Tritt A."/>
            <person name="Yoshinaga Y."/>
            <person name="Zwiers L.-H."/>
            <person name="Turgeon B.G."/>
            <person name="Goodwin S.B."/>
            <person name="Spatafora J.W."/>
            <person name="Crous P.W."/>
            <person name="Grigoriev I.V."/>
        </authorList>
    </citation>
    <scope>NUCLEOTIDE SEQUENCE</scope>
    <source>
        <strain evidence="13 15">CBS 781.70</strain>
    </source>
</reference>
<dbReference type="GO" id="GO:0051028">
    <property type="term" value="P:mRNA transport"/>
    <property type="evidence" value="ECO:0007669"/>
    <property type="project" value="UniProtKB-KW"/>
</dbReference>
<dbReference type="AlphaFoldDB" id="A0A6G1G4V5"/>
<dbReference type="OrthoDB" id="5566198at2759"/>
<dbReference type="GO" id="GO:0031080">
    <property type="term" value="C:nuclear pore outer ring"/>
    <property type="evidence" value="ECO:0007669"/>
    <property type="project" value="TreeGrafter"/>
</dbReference>
<evidence type="ECO:0000256" key="1">
    <source>
        <dbReference type="ARBA" id="ARBA00004567"/>
    </source>
</evidence>
<dbReference type="SMART" id="SM00320">
    <property type="entry name" value="WD40"/>
    <property type="match status" value="4"/>
</dbReference>
<keyword evidence="5" id="KW-0677">Repeat</keyword>
<dbReference type="SUPFAM" id="SSF50978">
    <property type="entry name" value="WD40 repeat-like"/>
    <property type="match status" value="1"/>
</dbReference>
<dbReference type="RefSeq" id="XP_033534756.1">
    <property type="nucleotide sequence ID" value="XM_033675124.1"/>
</dbReference>
<organism evidence="13">
    <name type="scientific">Eremomyces bilateralis CBS 781.70</name>
    <dbReference type="NCBI Taxonomy" id="1392243"/>
    <lineage>
        <taxon>Eukaryota</taxon>
        <taxon>Fungi</taxon>
        <taxon>Dikarya</taxon>
        <taxon>Ascomycota</taxon>
        <taxon>Pezizomycotina</taxon>
        <taxon>Dothideomycetes</taxon>
        <taxon>Dothideomycetes incertae sedis</taxon>
        <taxon>Eremomycetales</taxon>
        <taxon>Eremomycetaceae</taxon>
        <taxon>Eremomyces</taxon>
    </lineage>
</organism>
<dbReference type="GeneID" id="54415694"/>
<evidence type="ECO:0000256" key="11">
    <source>
        <dbReference type="PROSITE-ProRule" id="PRU00221"/>
    </source>
</evidence>
<feature type="compositionally biased region" description="Basic and acidic residues" evidence="12">
    <location>
        <begin position="280"/>
        <end position="290"/>
    </location>
</feature>
<keyword evidence="7" id="KW-0653">Protein transport</keyword>
<comment type="subcellular location">
    <subcellularLocation>
        <location evidence="1">Nucleus</location>
        <location evidence="1">Nuclear pore complex</location>
    </subcellularLocation>
</comment>
<dbReference type="PROSITE" id="PS50082">
    <property type="entry name" value="WD_REPEATS_2"/>
    <property type="match status" value="1"/>
</dbReference>
<evidence type="ECO:0000256" key="8">
    <source>
        <dbReference type="ARBA" id="ARBA00023010"/>
    </source>
</evidence>
<dbReference type="InterPro" id="IPR015943">
    <property type="entry name" value="WD40/YVTN_repeat-like_dom_sf"/>
</dbReference>
<dbReference type="GO" id="GO:0005198">
    <property type="term" value="F:structural molecule activity"/>
    <property type="evidence" value="ECO:0007669"/>
    <property type="project" value="InterPro"/>
</dbReference>
<proteinExistence type="inferred from homology"/>
<protein>
    <submittedName>
        <fullName evidence="13 15">WD40 repeat-like protein</fullName>
    </submittedName>
</protein>